<dbReference type="InterPro" id="IPR002562">
    <property type="entry name" value="3'-5'_exonuclease_dom"/>
</dbReference>
<dbReference type="GeneID" id="98613013"/>
<keyword evidence="3 6" id="KW-0540">Nuclease</keyword>
<dbReference type="SMART" id="SM00341">
    <property type="entry name" value="HRDC"/>
    <property type="match status" value="1"/>
</dbReference>
<keyword evidence="4 6" id="KW-0378">Hydrolase</keyword>
<evidence type="ECO:0000313" key="8">
    <source>
        <dbReference type="EMBL" id="ABD80600.1"/>
    </source>
</evidence>
<evidence type="ECO:0000259" key="7">
    <source>
        <dbReference type="PROSITE" id="PS50967"/>
    </source>
</evidence>
<evidence type="ECO:0000313" key="9">
    <source>
        <dbReference type="Proteomes" id="UP000001947"/>
    </source>
</evidence>
<dbReference type="OrthoDB" id="9800549at2"/>
<proteinExistence type="inferred from homology"/>
<dbReference type="CDD" id="cd06142">
    <property type="entry name" value="RNaseD_exo"/>
    <property type="match status" value="1"/>
</dbReference>
<sequence>MADDLVKQPIHWISTVEELEECCERWQSKKLLAVDTEFMRSQTYYPIAGLIQVNDGEANYLLDPTTIDDFSPFAEILVDDDIIKAIHSCSEDLEVFYHSFGFLPQRLFDTQIAGAFVNLGYSMGFARMVQGVLGVELPKTETRSDWLQRPLSVAQKHYAALDVEYLYLLAGKLLTELKAKERLDWVFGEGKTIVKNFSDNLDPKLSYLRVKNAWKLNAKQLAIFQNLCEWRELTAQKRDKPRNRIVKENTLFAMALKRPKHISQLRNYEGMSDRVIRTDGEYLLRLIERADKIEASDLPELLPKPLTSAENKRVKALRAEVQKVADEIGIASEILARKKEYDYIVRDYLARGEWSYPEGFPQWRQALLTDLINETIKVEPADEVDS</sequence>
<dbReference type="GO" id="GO:0033890">
    <property type="term" value="F:ribonuclease D activity"/>
    <property type="evidence" value="ECO:0007669"/>
    <property type="project" value="UniProtKB-UniRule"/>
</dbReference>
<dbReference type="GO" id="GO:0008408">
    <property type="term" value="F:3'-5' exonuclease activity"/>
    <property type="evidence" value="ECO:0007669"/>
    <property type="project" value="InterPro"/>
</dbReference>
<dbReference type="GO" id="GO:0005737">
    <property type="term" value="C:cytoplasm"/>
    <property type="evidence" value="ECO:0007669"/>
    <property type="project" value="UniProtKB-SubCell"/>
</dbReference>
<dbReference type="InterPro" id="IPR044876">
    <property type="entry name" value="HRDC_dom_sf"/>
</dbReference>
<dbReference type="InterPro" id="IPR012337">
    <property type="entry name" value="RNaseH-like_sf"/>
</dbReference>
<dbReference type="GO" id="GO:0003676">
    <property type="term" value="F:nucleic acid binding"/>
    <property type="evidence" value="ECO:0007669"/>
    <property type="project" value="InterPro"/>
</dbReference>
<dbReference type="Gene3D" id="1.10.150.80">
    <property type="entry name" value="HRDC domain"/>
    <property type="match status" value="2"/>
</dbReference>
<evidence type="ECO:0000256" key="1">
    <source>
        <dbReference type="ARBA" id="ARBA00022490"/>
    </source>
</evidence>
<dbReference type="InterPro" id="IPR010997">
    <property type="entry name" value="HRDC-like_sf"/>
</dbReference>
<dbReference type="Pfam" id="PF01612">
    <property type="entry name" value="DNA_pol_A_exo1"/>
    <property type="match status" value="1"/>
</dbReference>
<evidence type="ECO:0000256" key="6">
    <source>
        <dbReference type="HAMAP-Rule" id="MF_01899"/>
    </source>
</evidence>
<dbReference type="eggNOG" id="COG0349">
    <property type="taxonomic scope" value="Bacteria"/>
</dbReference>
<keyword evidence="5 6" id="KW-0269">Exonuclease</keyword>
<dbReference type="SMART" id="SM00474">
    <property type="entry name" value="35EXOc"/>
    <property type="match status" value="1"/>
</dbReference>
<feature type="domain" description="HRDC" evidence="7">
    <location>
        <begin position="217"/>
        <end position="297"/>
    </location>
</feature>
<keyword evidence="2 6" id="KW-0819">tRNA processing</keyword>
<keyword evidence="1 6" id="KW-0963">Cytoplasm</keyword>
<comment type="subcellular location">
    <subcellularLocation>
        <location evidence="6">Cytoplasm</location>
    </subcellularLocation>
</comment>
<comment type="similarity">
    <text evidence="6">Belongs to the RNase D family.</text>
</comment>
<dbReference type="InterPro" id="IPR002121">
    <property type="entry name" value="HRDC_dom"/>
</dbReference>
<reference evidence="8 9" key="1">
    <citation type="journal article" date="2008" name="PLoS Genet.">
        <title>Complete genome sequence of the complex carbohydrate-degrading marine bacterium, Saccharophagus degradans strain 2-40 T.</title>
        <authorList>
            <person name="Weiner R.M."/>
            <person name="Taylor L.E.II."/>
            <person name="Henrissat B."/>
            <person name="Hauser L."/>
            <person name="Land M."/>
            <person name="Coutinho P.M."/>
            <person name="Rancurel C."/>
            <person name="Saunders E.H."/>
            <person name="Longmire A.G."/>
            <person name="Zhang H."/>
            <person name="Bayer E.A."/>
            <person name="Gilbert H.J."/>
            <person name="Larimer F."/>
            <person name="Zhulin I.B."/>
            <person name="Ekborg N.A."/>
            <person name="Lamed R."/>
            <person name="Richardson P.M."/>
            <person name="Borovok I."/>
            <person name="Hutcheson S."/>
        </authorList>
    </citation>
    <scope>NUCLEOTIDE SEQUENCE [LARGE SCALE GENOMIC DNA]</scope>
    <source>
        <strain evidence="9">2-40 / ATCC 43961 / DSM 17024</strain>
    </source>
</reference>
<dbReference type="SUPFAM" id="SSF47819">
    <property type="entry name" value="HRDC-like"/>
    <property type="match status" value="2"/>
</dbReference>
<dbReference type="PROSITE" id="PS50967">
    <property type="entry name" value="HRDC"/>
    <property type="match status" value="1"/>
</dbReference>
<gene>
    <name evidence="6" type="primary">rnd</name>
    <name evidence="8" type="ordered locus">Sde_1338</name>
</gene>
<name>Q21L29_SACD2</name>
<dbReference type="Pfam" id="PF00570">
    <property type="entry name" value="HRDC"/>
    <property type="match status" value="1"/>
</dbReference>
<dbReference type="EC" id="3.1.13.5" evidence="6"/>
<evidence type="ECO:0000256" key="3">
    <source>
        <dbReference type="ARBA" id="ARBA00022722"/>
    </source>
</evidence>
<dbReference type="InterPro" id="IPR036397">
    <property type="entry name" value="RNaseH_sf"/>
</dbReference>
<dbReference type="Proteomes" id="UP000001947">
    <property type="component" value="Chromosome"/>
</dbReference>
<evidence type="ECO:0000256" key="4">
    <source>
        <dbReference type="ARBA" id="ARBA00022801"/>
    </source>
</evidence>
<dbReference type="HOGENOM" id="CLU_042387_0_0_6"/>
<accession>Q21L29</accession>
<keyword evidence="9" id="KW-1185">Reference proteome</keyword>
<evidence type="ECO:0000256" key="5">
    <source>
        <dbReference type="ARBA" id="ARBA00022839"/>
    </source>
</evidence>
<comment type="catalytic activity">
    <reaction evidence="6">
        <text>Exonucleolytic cleavage that removes extra residues from the 3'-terminus of tRNA to produce 5'-mononucleotides.</text>
        <dbReference type="EC" id="3.1.13.5"/>
    </reaction>
</comment>
<protein>
    <recommendedName>
        <fullName evidence="6">Ribonuclease D</fullName>
        <shortName evidence="6">RNase D</shortName>
        <ecNumber evidence="6">3.1.13.5</ecNumber>
    </recommendedName>
</protein>
<dbReference type="AlphaFoldDB" id="Q21L29"/>
<evidence type="ECO:0000256" key="2">
    <source>
        <dbReference type="ARBA" id="ARBA00022694"/>
    </source>
</evidence>
<dbReference type="PANTHER" id="PTHR47649:SF1">
    <property type="entry name" value="RIBONUCLEASE D"/>
    <property type="match status" value="1"/>
</dbReference>
<dbReference type="InterPro" id="IPR006292">
    <property type="entry name" value="RNase_D"/>
</dbReference>
<organism evidence="8 9">
    <name type="scientific">Saccharophagus degradans (strain 2-40 / ATCC 43961 / DSM 17024)</name>
    <dbReference type="NCBI Taxonomy" id="203122"/>
    <lineage>
        <taxon>Bacteria</taxon>
        <taxon>Pseudomonadati</taxon>
        <taxon>Pseudomonadota</taxon>
        <taxon>Gammaproteobacteria</taxon>
        <taxon>Cellvibrionales</taxon>
        <taxon>Cellvibrionaceae</taxon>
        <taxon>Saccharophagus</taxon>
    </lineage>
</organism>
<dbReference type="HAMAP" id="MF_01899">
    <property type="entry name" value="RNase_D"/>
    <property type="match status" value="1"/>
</dbReference>
<dbReference type="InterPro" id="IPR051086">
    <property type="entry name" value="RNase_D-like"/>
</dbReference>
<dbReference type="NCBIfam" id="TIGR01388">
    <property type="entry name" value="rnd"/>
    <property type="match status" value="1"/>
</dbReference>
<dbReference type="EMBL" id="CP000282">
    <property type="protein sequence ID" value="ABD80600.1"/>
    <property type="molecule type" value="Genomic_DNA"/>
</dbReference>
<dbReference type="Gene3D" id="3.30.420.10">
    <property type="entry name" value="Ribonuclease H-like superfamily/Ribonuclease H"/>
    <property type="match status" value="1"/>
</dbReference>
<dbReference type="PANTHER" id="PTHR47649">
    <property type="entry name" value="RIBONUCLEASE D"/>
    <property type="match status" value="1"/>
</dbReference>
<dbReference type="KEGG" id="sde:Sde_1338"/>
<dbReference type="SUPFAM" id="SSF53098">
    <property type="entry name" value="Ribonuclease H-like"/>
    <property type="match status" value="1"/>
</dbReference>
<dbReference type="RefSeq" id="WP_011467820.1">
    <property type="nucleotide sequence ID" value="NC_007912.1"/>
</dbReference>
<dbReference type="GO" id="GO:0000166">
    <property type="term" value="F:nucleotide binding"/>
    <property type="evidence" value="ECO:0007669"/>
    <property type="project" value="InterPro"/>
</dbReference>
<comment type="function">
    <text evidence="6">Exonuclease involved in the 3' processing of various precursor tRNAs. Initiates hydrolysis at the 3'-terminus of an RNA molecule and releases 5'-mononucleotides.</text>
</comment>
<dbReference type="GO" id="GO:0042780">
    <property type="term" value="P:tRNA 3'-end processing"/>
    <property type="evidence" value="ECO:0007669"/>
    <property type="project" value="UniProtKB-UniRule"/>
</dbReference>
<comment type="cofactor">
    <cofactor evidence="6">
        <name>a divalent metal cation</name>
        <dbReference type="ChEBI" id="CHEBI:60240"/>
    </cofactor>
</comment>
<dbReference type="STRING" id="203122.Sde_1338"/>